<sequence length="347" mass="39212">MEAPGMPWEKRPSELPIEMQFNDGHVVAIVGFSILFVISAIGNIYVLYSIYKSPTKRHMNLMLSHLAVADLMVTFLMMPMEIGWAMTVAWKGGDLLCRLMSFFRTFGLFLSGFMVMCISLDRYFAVLHPLAMCDGNHRGRLMIATAWLASAVFSLPQVFVFSEMRHPEHPWYTQCVTFRVLPTHGQQVVYSVIGVVTMYIAPLVTIIFCYSAIILEICKRVVDTGSKLRRSNSANLYRAKIHTLKMTVAIVTMFIVCWTPYNIMLLWYWIDRSGASAVDQKVQKLLFLFGATNSSFNPLVYGIFSIKRPSSAGLAPPSTAKITTISRLKRPNSCEATPEMPQKMMQV</sequence>
<comment type="similarity">
    <text evidence="2 8">Belongs to the G-protein coupled receptor 1 family.</text>
</comment>
<keyword evidence="4 8" id="KW-0812">Transmembrane</keyword>
<feature type="transmembrane region" description="Helical" evidence="9">
    <location>
        <begin position="248"/>
        <end position="270"/>
    </location>
</feature>
<dbReference type="GO" id="GO:0097003">
    <property type="term" value="F:adipokinetic hormone receptor activity"/>
    <property type="evidence" value="ECO:0007669"/>
    <property type="project" value="TreeGrafter"/>
</dbReference>
<feature type="domain" description="G-protein coupled receptors family 1 profile" evidence="10">
    <location>
        <begin position="42"/>
        <end position="301"/>
    </location>
</feature>
<feature type="transmembrane region" description="Helical" evidence="9">
    <location>
        <begin position="99"/>
        <end position="120"/>
    </location>
</feature>
<feature type="transmembrane region" description="Helical" evidence="9">
    <location>
        <begin position="141"/>
        <end position="161"/>
    </location>
</feature>
<evidence type="ECO:0000256" key="8">
    <source>
        <dbReference type="RuleBase" id="RU000688"/>
    </source>
</evidence>
<dbReference type="PROSITE" id="PS00237">
    <property type="entry name" value="G_PROTEIN_RECEP_F1_1"/>
    <property type="match status" value="1"/>
</dbReference>
<dbReference type="GO" id="GO:0005886">
    <property type="term" value="C:plasma membrane"/>
    <property type="evidence" value="ECO:0007669"/>
    <property type="project" value="UniProtKB-SubCell"/>
</dbReference>
<evidence type="ECO:0000256" key="5">
    <source>
        <dbReference type="ARBA" id="ARBA00022989"/>
    </source>
</evidence>
<dbReference type="Proteomes" id="UP000494165">
    <property type="component" value="Unassembled WGS sequence"/>
</dbReference>
<evidence type="ECO:0000256" key="4">
    <source>
        <dbReference type="ARBA" id="ARBA00022692"/>
    </source>
</evidence>
<dbReference type="InterPro" id="IPR017452">
    <property type="entry name" value="GPCR_Rhodpsn_7TM"/>
</dbReference>
<evidence type="ECO:0000313" key="11">
    <source>
        <dbReference type="EMBL" id="CAB3381338.1"/>
    </source>
</evidence>
<dbReference type="InterPro" id="IPR000276">
    <property type="entry name" value="GPCR_Rhodpsn"/>
</dbReference>
<dbReference type="GO" id="GO:0004930">
    <property type="term" value="F:G protein-coupled receptor activity"/>
    <property type="evidence" value="ECO:0007669"/>
    <property type="project" value="UniProtKB-KW"/>
</dbReference>
<dbReference type="Pfam" id="PF00001">
    <property type="entry name" value="7tm_1"/>
    <property type="match status" value="1"/>
</dbReference>
<keyword evidence="5 9" id="KW-1133">Transmembrane helix</keyword>
<dbReference type="PROSITE" id="PS50262">
    <property type="entry name" value="G_PROTEIN_RECEP_F1_2"/>
    <property type="match status" value="1"/>
</dbReference>
<gene>
    <name evidence="11" type="ORF">CLODIP_2_CD11120</name>
</gene>
<keyword evidence="8" id="KW-0807">Transducer</keyword>
<dbReference type="PANTHER" id="PTHR24241:SF59">
    <property type="entry name" value="ADIPOKINETIC HORMONE RECEPTOR, ISOFORM C"/>
    <property type="match status" value="1"/>
</dbReference>
<comment type="caution">
    <text evidence="11">The sequence shown here is derived from an EMBL/GenBank/DDBJ whole genome shotgun (WGS) entry which is preliminary data.</text>
</comment>
<name>A0A8S1DG34_9INSE</name>
<dbReference type="Gene3D" id="1.20.1070.10">
    <property type="entry name" value="Rhodopsin 7-helix transmembrane proteins"/>
    <property type="match status" value="1"/>
</dbReference>
<accession>A0A8S1DG34</accession>
<feature type="transmembrane region" description="Helical" evidence="9">
    <location>
        <begin position="285"/>
        <end position="304"/>
    </location>
</feature>
<feature type="transmembrane region" description="Helical" evidence="9">
    <location>
        <begin position="60"/>
        <end position="79"/>
    </location>
</feature>
<keyword evidence="7 8" id="KW-0675">Receptor</keyword>
<dbReference type="GO" id="GO:0042277">
    <property type="term" value="F:peptide binding"/>
    <property type="evidence" value="ECO:0007669"/>
    <property type="project" value="TreeGrafter"/>
</dbReference>
<dbReference type="AlphaFoldDB" id="A0A8S1DG34"/>
<evidence type="ECO:0000259" key="10">
    <source>
        <dbReference type="PROSITE" id="PS50262"/>
    </source>
</evidence>
<evidence type="ECO:0000256" key="6">
    <source>
        <dbReference type="ARBA" id="ARBA00023136"/>
    </source>
</evidence>
<keyword evidence="3" id="KW-1003">Cell membrane</keyword>
<dbReference type="EMBL" id="CADEPI010000231">
    <property type="protein sequence ID" value="CAB3381338.1"/>
    <property type="molecule type" value="Genomic_DNA"/>
</dbReference>
<dbReference type="OrthoDB" id="6435638at2759"/>
<protein>
    <recommendedName>
        <fullName evidence="10">G-protein coupled receptors family 1 profile domain-containing protein</fullName>
    </recommendedName>
</protein>
<comment type="subcellular location">
    <subcellularLocation>
        <location evidence="1">Cell membrane</location>
        <topology evidence="1">Multi-pass membrane protein</topology>
    </subcellularLocation>
</comment>
<keyword evidence="8" id="KW-0297">G-protein coupled receptor</keyword>
<evidence type="ECO:0000256" key="1">
    <source>
        <dbReference type="ARBA" id="ARBA00004651"/>
    </source>
</evidence>
<proteinExistence type="inferred from homology"/>
<feature type="transmembrane region" description="Helical" evidence="9">
    <location>
        <begin position="188"/>
        <end position="210"/>
    </location>
</feature>
<dbReference type="SUPFAM" id="SSF81321">
    <property type="entry name" value="Family A G protein-coupled receptor-like"/>
    <property type="match status" value="1"/>
</dbReference>
<organism evidence="11 12">
    <name type="scientific">Cloeon dipterum</name>
    <dbReference type="NCBI Taxonomy" id="197152"/>
    <lineage>
        <taxon>Eukaryota</taxon>
        <taxon>Metazoa</taxon>
        <taxon>Ecdysozoa</taxon>
        <taxon>Arthropoda</taxon>
        <taxon>Hexapoda</taxon>
        <taxon>Insecta</taxon>
        <taxon>Pterygota</taxon>
        <taxon>Palaeoptera</taxon>
        <taxon>Ephemeroptera</taxon>
        <taxon>Pisciforma</taxon>
        <taxon>Baetidae</taxon>
        <taxon>Cloeon</taxon>
    </lineage>
</organism>
<reference evidence="11 12" key="1">
    <citation type="submission" date="2020-04" db="EMBL/GenBank/DDBJ databases">
        <authorList>
            <person name="Alioto T."/>
            <person name="Alioto T."/>
            <person name="Gomez Garrido J."/>
        </authorList>
    </citation>
    <scope>NUCLEOTIDE SEQUENCE [LARGE SCALE GENOMIC DNA]</scope>
</reference>
<evidence type="ECO:0000256" key="3">
    <source>
        <dbReference type="ARBA" id="ARBA00022475"/>
    </source>
</evidence>
<evidence type="ECO:0000313" key="12">
    <source>
        <dbReference type="Proteomes" id="UP000494165"/>
    </source>
</evidence>
<evidence type="ECO:0000256" key="9">
    <source>
        <dbReference type="SAM" id="Phobius"/>
    </source>
</evidence>
<dbReference type="PRINTS" id="PR00237">
    <property type="entry name" value="GPCRRHODOPSN"/>
</dbReference>
<evidence type="ECO:0000256" key="2">
    <source>
        <dbReference type="ARBA" id="ARBA00010663"/>
    </source>
</evidence>
<dbReference type="GO" id="GO:0032870">
    <property type="term" value="P:cellular response to hormone stimulus"/>
    <property type="evidence" value="ECO:0007669"/>
    <property type="project" value="TreeGrafter"/>
</dbReference>
<dbReference type="PANTHER" id="PTHR24241">
    <property type="entry name" value="NEUROPEPTIDE RECEPTOR-RELATED G-PROTEIN COUPLED RECEPTOR"/>
    <property type="match status" value="1"/>
</dbReference>
<keyword evidence="6 9" id="KW-0472">Membrane</keyword>
<evidence type="ECO:0000256" key="7">
    <source>
        <dbReference type="ARBA" id="ARBA00023170"/>
    </source>
</evidence>
<feature type="transmembrane region" description="Helical" evidence="9">
    <location>
        <begin position="26"/>
        <end position="48"/>
    </location>
</feature>
<keyword evidence="12" id="KW-1185">Reference proteome</keyword>